<evidence type="ECO:0000256" key="4">
    <source>
        <dbReference type="ARBA" id="ARBA00022898"/>
    </source>
</evidence>
<organism evidence="8 9">
    <name type="scientific">Pedobacter cryoconitis</name>
    <dbReference type="NCBI Taxonomy" id="188932"/>
    <lineage>
        <taxon>Bacteria</taxon>
        <taxon>Pseudomonadati</taxon>
        <taxon>Bacteroidota</taxon>
        <taxon>Sphingobacteriia</taxon>
        <taxon>Sphingobacteriales</taxon>
        <taxon>Sphingobacteriaceae</taxon>
        <taxon>Pedobacter</taxon>
    </lineage>
</organism>
<dbReference type="PROSITE" id="PS00392">
    <property type="entry name" value="DDC_GAD_HDC_YDC"/>
    <property type="match status" value="1"/>
</dbReference>
<dbReference type="GO" id="GO:0019752">
    <property type="term" value="P:carboxylic acid metabolic process"/>
    <property type="evidence" value="ECO:0007669"/>
    <property type="project" value="InterPro"/>
</dbReference>
<dbReference type="InterPro" id="IPR021115">
    <property type="entry name" value="Pyridoxal-P_BS"/>
</dbReference>
<proteinExistence type="inferred from homology"/>
<dbReference type="InterPro" id="IPR015424">
    <property type="entry name" value="PyrdxlP-dep_Trfase"/>
</dbReference>
<dbReference type="EMBL" id="QLLR01000029">
    <property type="protein sequence ID" value="RAJ24915.1"/>
    <property type="molecule type" value="Genomic_DNA"/>
</dbReference>
<dbReference type="InterPro" id="IPR051151">
    <property type="entry name" value="Group_II_Decarboxylase"/>
</dbReference>
<keyword evidence="5 7" id="KW-0456">Lyase</keyword>
<evidence type="ECO:0000313" key="9">
    <source>
        <dbReference type="Proteomes" id="UP000249754"/>
    </source>
</evidence>
<evidence type="ECO:0000256" key="3">
    <source>
        <dbReference type="ARBA" id="ARBA00022793"/>
    </source>
</evidence>
<evidence type="ECO:0000256" key="2">
    <source>
        <dbReference type="ARBA" id="ARBA00009533"/>
    </source>
</evidence>
<name>A0A327S8B1_9SPHI</name>
<dbReference type="GO" id="GO:0030170">
    <property type="term" value="F:pyridoxal phosphate binding"/>
    <property type="evidence" value="ECO:0007669"/>
    <property type="project" value="InterPro"/>
</dbReference>
<protein>
    <submittedName>
        <fullName evidence="8">Histidine decarboxylase</fullName>
    </submittedName>
</protein>
<dbReference type="InterPro" id="IPR002129">
    <property type="entry name" value="PyrdxlP-dep_de-COase"/>
</dbReference>
<feature type="modified residue" description="N6-(pyridoxal phosphate)lysine" evidence="6">
    <location>
        <position position="249"/>
    </location>
</feature>
<keyword evidence="3" id="KW-0210">Decarboxylase</keyword>
<dbReference type="Gene3D" id="3.90.1150.10">
    <property type="entry name" value="Aspartate Aminotransferase, domain 1"/>
    <property type="match status" value="1"/>
</dbReference>
<comment type="similarity">
    <text evidence="2 7">Belongs to the group II decarboxylase family.</text>
</comment>
<reference evidence="8 9" key="1">
    <citation type="submission" date="2018-06" db="EMBL/GenBank/DDBJ databases">
        <title>Genomic Encyclopedia of Archaeal and Bacterial Type Strains, Phase II (KMG-II): from individual species to whole genera.</title>
        <authorList>
            <person name="Goeker M."/>
        </authorList>
    </citation>
    <scope>NUCLEOTIDE SEQUENCE [LARGE SCALE GENOMIC DNA]</scope>
    <source>
        <strain evidence="8 9">DSM 14825</strain>
    </source>
</reference>
<evidence type="ECO:0000256" key="1">
    <source>
        <dbReference type="ARBA" id="ARBA00001933"/>
    </source>
</evidence>
<dbReference type="SUPFAM" id="SSF53383">
    <property type="entry name" value="PLP-dependent transferases"/>
    <property type="match status" value="1"/>
</dbReference>
<gene>
    <name evidence="8" type="ORF">LY11_04273</name>
</gene>
<dbReference type="Pfam" id="PF00282">
    <property type="entry name" value="Pyridoxal_deC"/>
    <property type="match status" value="1"/>
</dbReference>
<dbReference type="STRING" id="188932.AY601_1282"/>
<dbReference type="GO" id="GO:0016831">
    <property type="term" value="F:carboxy-lyase activity"/>
    <property type="evidence" value="ECO:0007669"/>
    <property type="project" value="UniProtKB-KW"/>
</dbReference>
<comment type="caution">
    <text evidence="8">The sequence shown here is derived from an EMBL/GenBank/DDBJ whole genome shotgun (WGS) entry which is preliminary data.</text>
</comment>
<dbReference type="InterPro" id="IPR015422">
    <property type="entry name" value="PyrdxlP-dep_Trfase_small"/>
</dbReference>
<sequence length="397" mass="44644">MPNFEELNTIIQTGHQMKTQLNTQDNERLSTYMKMAEERSKYFIGYPIAQDFDYSELYPLLKLPLNNVGDPWVESTYDLNSRSLELEVLEFFAELFNAPAKNWWGYVTNGGSEGNLYGLYVARELYPNGIVYYSEATHYSVQKNIQLLNLRSIVIRTQENGEMDYEDLNAMVQMHRDQPVIILANIGTTMMEAKDDLQQIQQILRKQAIKNHYIHCDAALAGTYSALLDLKPGFDFTNGTDSMAISGHKFIGSPIPCGLVLVKKNYKDRIGKAIPYIGTVDTTITGSRNGHSPIFMWYAIKKLGKEGLKQRALECLEIAAYTVKSLNAIGVKAWTNPSALTVVFPAPSIALRQKWQIATEDGNSHVICMPGVSKEQIDHFVADLKEDLVANAPVITL</sequence>
<dbReference type="NCBIfam" id="NF002748">
    <property type="entry name" value="PRK02769.1"/>
    <property type="match status" value="1"/>
</dbReference>
<evidence type="ECO:0000313" key="8">
    <source>
        <dbReference type="EMBL" id="RAJ24915.1"/>
    </source>
</evidence>
<keyword evidence="4 6" id="KW-0663">Pyridoxal phosphate</keyword>
<dbReference type="Gene3D" id="3.40.640.10">
    <property type="entry name" value="Type I PLP-dependent aspartate aminotransferase-like (Major domain)"/>
    <property type="match status" value="1"/>
</dbReference>
<evidence type="ECO:0000256" key="7">
    <source>
        <dbReference type="RuleBase" id="RU000382"/>
    </source>
</evidence>
<dbReference type="PANTHER" id="PTHR46101">
    <property type="match status" value="1"/>
</dbReference>
<evidence type="ECO:0000256" key="5">
    <source>
        <dbReference type="ARBA" id="ARBA00023239"/>
    </source>
</evidence>
<dbReference type="Proteomes" id="UP000249754">
    <property type="component" value="Unassembled WGS sequence"/>
</dbReference>
<accession>A0A327S8B1</accession>
<dbReference type="AlphaFoldDB" id="A0A327S8B1"/>
<evidence type="ECO:0000256" key="6">
    <source>
        <dbReference type="PIRSR" id="PIRSR602129-50"/>
    </source>
</evidence>
<dbReference type="PANTHER" id="PTHR46101:SF2">
    <property type="entry name" value="SERINE DECARBOXYLASE"/>
    <property type="match status" value="1"/>
</dbReference>
<comment type="cofactor">
    <cofactor evidence="1 6 7">
        <name>pyridoxal 5'-phosphate</name>
        <dbReference type="ChEBI" id="CHEBI:597326"/>
    </cofactor>
</comment>
<dbReference type="InterPro" id="IPR015421">
    <property type="entry name" value="PyrdxlP-dep_Trfase_major"/>
</dbReference>